<keyword evidence="6" id="KW-1185">Reference proteome</keyword>
<accession>W2RIM6</accession>
<dbReference type="SUPFAM" id="SSF48056">
    <property type="entry name" value="Di-copper centre-containing domain"/>
    <property type="match status" value="1"/>
</dbReference>
<keyword evidence="3" id="KW-0732">Signal</keyword>
<dbReference type="Proteomes" id="UP000030752">
    <property type="component" value="Unassembled WGS sequence"/>
</dbReference>
<dbReference type="Gene3D" id="1.10.1280.10">
    <property type="entry name" value="Di-copper center containing domain from catechol oxidase"/>
    <property type="match status" value="1"/>
</dbReference>
<dbReference type="VEuPathDB" id="FungiDB:HMPREF1541_08624"/>
<dbReference type="EMBL" id="KB822725">
    <property type="protein sequence ID" value="ETN36347.1"/>
    <property type="molecule type" value="Genomic_DNA"/>
</dbReference>
<dbReference type="PRINTS" id="PR00092">
    <property type="entry name" value="TYROSINASE"/>
</dbReference>
<evidence type="ECO:0000313" key="5">
    <source>
        <dbReference type="EMBL" id="ETN36347.1"/>
    </source>
</evidence>
<proteinExistence type="predicted"/>
<dbReference type="PANTHER" id="PTHR11474:SF125">
    <property type="entry name" value="N-ACETYL-6-HYDROXYTRYPTOPHAN OXIDASE IVOB-RELATED"/>
    <property type="match status" value="1"/>
</dbReference>
<dbReference type="PROSITE" id="PS00497">
    <property type="entry name" value="TYROSINASE_1"/>
    <property type="match status" value="1"/>
</dbReference>
<feature type="chain" id="PRO_5004824753" description="Tyrosinase copper-binding domain-containing protein" evidence="3">
    <location>
        <begin position="21"/>
        <end position="390"/>
    </location>
</feature>
<dbReference type="GO" id="GO:0046872">
    <property type="term" value="F:metal ion binding"/>
    <property type="evidence" value="ECO:0007669"/>
    <property type="project" value="UniProtKB-KW"/>
</dbReference>
<dbReference type="RefSeq" id="XP_008721165.1">
    <property type="nucleotide sequence ID" value="XM_008722943.1"/>
</dbReference>
<feature type="signal peptide" evidence="3">
    <location>
        <begin position="1"/>
        <end position="20"/>
    </location>
</feature>
<evidence type="ECO:0000256" key="2">
    <source>
        <dbReference type="ARBA" id="ARBA00023002"/>
    </source>
</evidence>
<dbReference type="HOGENOM" id="CLU_035914_0_2_1"/>
<gene>
    <name evidence="5" type="ORF">HMPREF1541_08624</name>
</gene>
<name>W2RIM6_CYPE1</name>
<protein>
    <recommendedName>
        <fullName evidence="4">Tyrosinase copper-binding domain-containing protein</fullName>
    </recommendedName>
</protein>
<keyword evidence="1" id="KW-0479">Metal-binding</keyword>
<evidence type="ECO:0000256" key="1">
    <source>
        <dbReference type="ARBA" id="ARBA00022723"/>
    </source>
</evidence>
<dbReference type="eggNOG" id="ENOG502QRET">
    <property type="taxonomic scope" value="Eukaryota"/>
</dbReference>
<evidence type="ECO:0000259" key="4">
    <source>
        <dbReference type="PROSITE" id="PS00497"/>
    </source>
</evidence>
<evidence type="ECO:0000313" key="6">
    <source>
        <dbReference type="Proteomes" id="UP000030752"/>
    </source>
</evidence>
<dbReference type="Pfam" id="PF00264">
    <property type="entry name" value="Tyrosinase"/>
    <property type="match status" value="1"/>
</dbReference>
<dbReference type="InterPro" id="IPR002227">
    <property type="entry name" value="Tyrosinase_Cu-bd"/>
</dbReference>
<organism evidence="5 6">
    <name type="scientific">Cyphellophora europaea (strain CBS 101466)</name>
    <name type="common">Phialophora europaea</name>
    <dbReference type="NCBI Taxonomy" id="1220924"/>
    <lineage>
        <taxon>Eukaryota</taxon>
        <taxon>Fungi</taxon>
        <taxon>Dikarya</taxon>
        <taxon>Ascomycota</taxon>
        <taxon>Pezizomycotina</taxon>
        <taxon>Eurotiomycetes</taxon>
        <taxon>Chaetothyriomycetidae</taxon>
        <taxon>Chaetothyriales</taxon>
        <taxon>Cyphellophoraceae</taxon>
        <taxon>Cyphellophora</taxon>
    </lineage>
</organism>
<dbReference type="PANTHER" id="PTHR11474">
    <property type="entry name" value="TYROSINASE FAMILY MEMBER"/>
    <property type="match status" value="1"/>
</dbReference>
<feature type="domain" description="Tyrosinase copper-binding" evidence="4">
    <location>
        <begin position="117"/>
        <end position="134"/>
    </location>
</feature>
<sequence length="390" mass="43575">MAKHAVILTCSFLGTPFAIAVTSLPPFGLGLPHDAHLEQRWDDASWEDTNRAACTVDKMRIRHDFGCLAPKEREHFTDAIKCLVRKPSQLDQIRYPAASNRFMDYAIVHVNRTREVHLNGFFLTWHRYFLWLFEEELRNECGYKGTLPYWNWPETANDIHTSPVFDGSRFSMSGDGQPRGRKPTVFGPKLTVPHGSGGGCVFSGPFAGFKATMKPIPINNLIEGKPLPANAFEKHSHCLTRDLNEWVARKWTNHTALEEALEADSMENFDCLLNGSPGEGDLGLHSGAHFTLGSSAVASNIYVSAQDPIWYPLHGMLDLMYTSWQLRHPDIADSLWGTETAANQPPSAKVYLDSCMPDWGVLGAPYGVIKVADLMKTTGGPFCYKYDVEL</sequence>
<evidence type="ECO:0000256" key="3">
    <source>
        <dbReference type="SAM" id="SignalP"/>
    </source>
</evidence>
<dbReference type="STRING" id="1220924.W2RIM6"/>
<dbReference type="AlphaFoldDB" id="W2RIM6"/>
<reference evidence="5 6" key="1">
    <citation type="submission" date="2013-03" db="EMBL/GenBank/DDBJ databases">
        <title>The Genome Sequence of Phialophora europaea CBS 101466.</title>
        <authorList>
            <consortium name="The Broad Institute Genomics Platform"/>
            <person name="Cuomo C."/>
            <person name="de Hoog S."/>
            <person name="Gorbushina A."/>
            <person name="Walker B."/>
            <person name="Young S.K."/>
            <person name="Zeng Q."/>
            <person name="Gargeya S."/>
            <person name="Fitzgerald M."/>
            <person name="Haas B."/>
            <person name="Abouelleil A."/>
            <person name="Allen A.W."/>
            <person name="Alvarado L."/>
            <person name="Arachchi H.M."/>
            <person name="Berlin A.M."/>
            <person name="Chapman S.B."/>
            <person name="Gainer-Dewar J."/>
            <person name="Goldberg J."/>
            <person name="Griggs A."/>
            <person name="Gujja S."/>
            <person name="Hansen M."/>
            <person name="Howarth C."/>
            <person name="Imamovic A."/>
            <person name="Ireland A."/>
            <person name="Larimer J."/>
            <person name="McCowan C."/>
            <person name="Murphy C."/>
            <person name="Pearson M."/>
            <person name="Poon T.W."/>
            <person name="Priest M."/>
            <person name="Roberts A."/>
            <person name="Saif S."/>
            <person name="Shea T."/>
            <person name="Sisk P."/>
            <person name="Sykes S."/>
            <person name="Wortman J."/>
            <person name="Nusbaum C."/>
            <person name="Birren B."/>
        </authorList>
    </citation>
    <scope>NUCLEOTIDE SEQUENCE [LARGE SCALE GENOMIC DNA]</scope>
    <source>
        <strain evidence="5 6">CBS 101466</strain>
    </source>
</reference>
<keyword evidence="2" id="KW-0560">Oxidoreductase</keyword>
<dbReference type="GO" id="GO:0016491">
    <property type="term" value="F:oxidoreductase activity"/>
    <property type="evidence" value="ECO:0007669"/>
    <property type="project" value="UniProtKB-KW"/>
</dbReference>
<dbReference type="InterPro" id="IPR008922">
    <property type="entry name" value="Di-copper_centre_dom_sf"/>
</dbReference>
<dbReference type="InterPro" id="IPR050316">
    <property type="entry name" value="Tyrosinase/Hemocyanin"/>
</dbReference>
<dbReference type="GeneID" id="19975963"/>
<dbReference type="InParanoid" id="W2RIM6"/>
<dbReference type="OrthoDB" id="6132182at2759"/>